<dbReference type="OrthoDB" id="408631at2759"/>
<evidence type="ECO:0000313" key="5">
    <source>
        <dbReference type="Proteomes" id="UP000235786"/>
    </source>
</evidence>
<organism evidence="4 5">
    <name type="scientific">Hyaloscypha variabilis (strain UAMH 11265 / GT02V1 / F)</name>
    <name type="common">Meliniomyces variabilis</name>
    <dbReference type="NCBI Taxonomy" id="1149755"/>
    <lineage>
        <taxon>Eukaryota</taxon>
        <taxon>Fungi</taxon>
        <taxon>Dikarya</taxon>
        <taxon>Ascomycota</taxon>
        <taxon>Pezizomycotina</taxon>
        <taxon>Leotiomycetes</taxon>
        <taxon>Helotiales</taxon>
        <taxon>Hyaloscyphaceae</taxon>
        <taxon>Hyaloscypha</taxon>
        <taxon>Hyaloscypha variabilis</taxon>
    </lineage>
</organism>
<dbReference type="EMBL" id="KZ613945">
    <property type="protein sequence ID" value="PMD40813.1"/>
    <property type="molecule type" value="Genomic_DNA"/>
</dbReference>
<sequence length="403" mass="45693">MILGQVSWLDCFVFLVFLAPQLIIHVGFFPTLFCGLKALPFLVLRLPLTFIYERLLLSREHRSPFVQQASWFEDIVIRCVRYAFAYIPASIGRVFFSKWVALPFLRFRMLRHGYFRSPIHWHEVNKKDFKGVWLIKDEYNDPDIVIYYAHGGGFSMGSSYFYLEFLLALLSLLSLNFNNPAILSLEYSLVPDASHPTQLHQAIAGYRYLQSIVLSSRIVVSGDSAGASIILSLLLYLGNNKVNPRLAEVNGVVREEPGMAVLISPWVTLISPKDKNTASDYLNADNLHQYAKQYAGNKISVNDPLISPGKCKDVASWRKAPPEYGFFIAYGAEEVFAPEVRGLISLLEQASVRVDYVEEKGGIHAWPVASLFLCSTREERTKGLREIVKQISERMRSGSPENR</sequence>
<dbReference type="PANTHER" id="PTHR48081:SF2">
    <property type="entry name" value="ALPHA_BETA-HYDROLASE"/>
    <property type="match status" value="1"/>
</dbReference>
<keyword evidence="2" id="KW-1133">Transmembrane helix</keyword>
<gene>
    <name evidence="4" type="ORF">L207DRAFT_544149</name>
</gene>
<dbReference type="PANTHER" id="PTHR48081">
    <property type="entry name" value="AB HYDROLASE SUPERFAMILY PROTEIN C4A8.06C"/>
    <property type="match status" value="1"/>
</dbReference>
<accession>A0A2J6RQP1</accession>
<protein>
    <submittedName>
        <fullName evidence="4">Alpha/beta-hydrolase</fullName>
    </submittedName>
</protein>
<evidence type="ECO:0000256" key="1">
    <source>
        <dbReference type="ARBA" id="ARBA00022801"/>
    </source>
</evidence>
<evidence type="ECO:0000256" key="2">
    <source>
        <dbReference type="SAM" id="Phobius"/>
    </source>
</evidence>
<reference evidence="4 5" key="1">
    <citation type="submission" date="2016-04" db="EMBL/GenBank/DDBJ databases">
        <title>A degradative enzymes factory behind the ericoid mycorrhizal symbiosis.</title>
        <authorList>
            <consortium name="DOE Joint Genome Institute"/>
            <person name="Martino E."/>
            <person name="Morin E."/>
            <person name="Grelet G."/>
            <person name="Kuo A."/>
            <person name="Kohler A."/>
            <person name="Daghino S."/>
            <person name="Barry K."/>
            <person name="Choi C."/>
            <person name="Cichocki N."/>
            <person name="Clum A."/>
            <person name="Copeland A."/>
            <person name="Hainaut M."/>
            <person name="Haridas S."/>
            <person name="Labutti K."/>
            <person name="Lindquist E."/>
            <person name="Lipzen A."/>
            <person name="Khouja H.-R."/>
            <person name="Murat C."/>
            <person name="Ohm R."/>
            <person name="Olson A."/>
            <person name="Spatafora J."/>
            <person name="Veneault-Fourrey C."/>
            <person name="Henrissat B."/>
            <person name="Grigoriev I."/>
            <person name="Martin F."/>
            <person name="Perotto S."/>
        </authorList>
    </citation>
    <scope>NUCLEOTIDE SEQUENCE [LARGE SCALE GENOMIC DNA]</scope>
    <source>
        <strain evidence="4 5">F</strain>
    </source>
</reference>
<evidence type="ECO:0000259" key="3">
    <source>
        <dbReference type="Pfam" id="PF07859"/>
    </source>
</evidence>
<feature type="transmembrane region" description="Helical" evidence="2">
    <location>
        <begin position="12"/>
        <end position="33"/>
    </location>
</feature>
<dbReference type="AlphaFoldDB" id="A0A2J6RQP1"/>
<keyword evidence="1 4" id="KW-0378">Hydrolase</keyword>
<dbReference type="InterPro" id="IPR013094">
    <property type="entry name" value="AB_hydrolase_3"/>
</dbReference>
<dbReference type="Gene3D" id="3.40.50.1820">
    <property type="entry name" value="alpha/beta hydrolase"/>
    <property type="match status" value="1"/>
</dbReference>
<dbReference type="InterPro" id="IPR029058">
    <property type="entry name" value="AB_hydrolase_fold"/>
</dbReference>
<keyword evidence="2" id="KW-0812">Transmembrane</keyword>
<feature type="domain" description="Alpha/beta hydrolase fold-3" evidence="3">
    <location>
        <begin position="147"/>
        <end position="366"/>
    </location>
</feature>
<keyword evidence="5" id="KW-1185">Reference proteome</keyword>
<proteinExistence type="predicted"/>
<dbReference type="GO" id="GO:0016787">
    <property type="term" value="F:hydrolase activity"/>
    <property type="evidence" value="ECO:0007669"/>
    <property type="project" value="UniProtKB-KW"/>
</dbReference>
<dbReference type="Pfam" id="PF07859">
    <property type="entry name" value="Abhydrolase_3"/>
    <property type="match status" value="1"/>
</dbReference>
<name>A0A2J6RQP1_HYAVF</name>
<keyword evidence="2" id="KW-0472">Membrane</keyword>
<dbReference type="STRING" id="1149755.A0A2J6RQP1"/>
<evidence type="ECO:0000313" key="4">
    <source>
        <dbReference type="EMBL" id="PMD40813.1"/>
    </source>
</evidence>
<dbReference type="SUPFAM" id="SSF53474">
    <property type="entry name" value="alpha/beta-Hydrolases"/>
    <property type="match status" value="1"/>
</dbReference>
<dbReference type="Proteomes" id="UP000235786">
    <property type="component" value="Unassembled WGS sequence"/>
</dbReference>
<dbReference type="InterPro" id="IPR050300">
    <property type="entry name" value="GDXG_lipolytic_enzyme"/>
</dbReference>